<keyword evidence="10" id="KW-0418">Kinase</keyword>
<evidence type="ECO:0000256" key="5">
    <source>
        <dbReference type="ARBA" id="ARBA00022519"/>
    </source>
</evidence>
<dbReference type="SMART" id="SM00388">
    <property type="entry name" value="HisKA"/>
    <property type="match status" value="1"/>
</dbReference>
<dbReference type="GO" id="GO:0005524">
    <property type="term" value="F:ATP binding"/>
    <property type="evidence" value="ECO:0007669"/>
    <property type="project" value="UniProtKB-KW"/>
</dbReference>
<evidence type="ECO:0000256" key="12">
    <source>
        <dbReference type="ARBA" id="ARBA00022989"/>
    </source>
</evidence>
<keyword evidence="6" id="KW-0597">Phosphoprotein</keyword>
<dbReference type="EC" id="2.7.13.3" evidence="3"/>
<dbReference type="PIRSF" id="PIRSF036431">
    <property type="entry name" value="STHK_DctB"/>
    <property type="match status" value="1"/>
</dbReference>
<protein>
    <recommendedName>
        <fullName evidence="15">C4-dicarboxylate transport sensor protein DctB</fullName>
        <ecNumber evidence="3">2.7.13.3</ecNumber>
    </recommendedName>
</protein>
<dbReference type="PANTHER" id="PTHR43065:SF46">
    <property type="entry name" value="C4-DICARBOXYLATE TRANSPORT SENSOR PROTEIN DCTB"/>
    <property type="match status" value="1"/>
</dbReference>
<dbReference type="PANTHER" id="PTHR43065">
    <property type="entry name" value="SENSOR HISTIDINE KINASE"/>
    <property type="match status" value="1"/>
</dbReference>
<keyword evidence="7" id="KW-0808">Transferase</keyword>
<evidence type="ECO:0000259" key="18">
    <source>
        <dbReference type="PROSITE" id="PS50109"/>
    </source>
</evidence>
<dbReference type="SUPFAM" id="SSF55874">
    <property type="entry name" value="ATPase domain of HSP90 chaperone/DNA topoisomerase II/histidine kinase"/>
    <property type="match status" value="1"/>
</dbReference>
<evidence type="ECO:0000256" key="3">
    <source>
        <dbReference type="ARBA" id="ARBA00012438"/>
    </source>
</evidence>
<dbReference type="Pfam" id="PF02518">
    <property type="entry name" value="HATPase_c"/>
    <property type="match status" value="1"/>
</dbReference>
<keyword evidence="13" id="KW-0902">Two-component regulatory system</keyword>
<comment type="subcellular location">
    <subcellularLocation>
        <location evidence="2">Cell inner membrane</location>
        <topology evidence="2">Multi-pass membrane protein</topology>
    </subcellularLocation>
</comment>
<keyword evidence="9" id="KW-0547">Nucleotide-binding</keyword>
<dbReference type="Gene3D" id="3.30.450.20">
    <property type="entry name" value="PAS domain"/>
    <property type="match status" value="2"/>
</dbReference>
<keyword evidence="12" id="KW-1133">Transmembrane helix</keyword>
<keyword evidence="20" id="KW-1185">Reference proteome</keyword>
<evidence type="ECO:0000256" key="16">
    <source>
        <dbReference type="SAM" id="Coils"/>
    </source>
</evidence>
<sequence>MNPPSSLPFPASAASTAASPAARRRLQPWVLACAGLALAVLGAALGQRLSERAGLAQLAAVANERLELYAAGLEAELGRHAYLPGLLSVDTDVQALLARPDSEALRTQTRIKLARVRVRSGLSLAFISDAHGRVLASSNNYNPQGSIADTETAQEPDAEARRLALRLGERLLSGPGQFFAAHEDNGSSDYFLVQPLRRAGQRWGQIVLKLNLAPLEATWVDQGLRSQGEKLLVVDGQGVVIMSSVPTWKYHMLGSSSAEQRAALRASGHYAGTLEDTLGLDMKALSQQQNALVQLPSWDPARPQQRHRLLAQELAVVPLGLRLVTLSDPAEVWRQARFVAWGGAALGAALSLLALYLLARRRAHAELERQVSERTAELQLSNAELKRQIAQRLQAEDELMQAAKLAVLGQMSAGISHEINQPLTALRALSRNSLLLLDKGRYTTVGENLGAIDAMVERMSQITRQLKSFARKAQSASAPVSLAAAVEGARVLLGHRIEAEQVRLELAIAPELRVNCEANRLEQVLINLMANALDAMAELPLAEDGSPRPRHLRLSTAPFEDESKSPGERLGRVWVRVCDSGAGMAPEQMARLFEPFFTTKPPGQGLGLGLVISAKIVHEFGGTLRARPAGRSDDVGSLPGMCFEFDLELAPADYR</sequence>
<dbReference type="GO" id="GO:0005886">
    <property type="term" value="C:plasma membrane"/>
    <property type="evidence" value="ECO:0007669"/>
    <property type="project" value="UniProtKB-SubCell"/>
</dbReference>
<evidence type="ECO:0000313" key="19">
    <source>
        <dbReference type="EMBL" id="PND36899.1"/>
    </source>
</evidence>
<dbReference type="PRINTS" id="PR00344">
    <property type="entry name" value="BCTRLSENSOR"/>
</dbReference>
<keyword evidence="5" id="KW-0997">Cell inner membrane</keyword>
<feature type="region of interest" description="Disordered" evidence="17">
    <location>
        <begin position="544"/>
        <end position="565"/>
    </location>
</feature>
<evidence type="ECO:0000256" key="9">
    <source>
        <dbReference type="ARBA" id="ARBA00022741"/>
    </source>
</evidence>
<organism evidence="19 20">
    <name type="scientific">Kinneretia aquatilis</name>
    <dbReference type="NCBI Taxonomy" id="2070761"/>
    <lineage>
        <taxon>Bacteria</taxon>
        <taxon>Pseudomonadati</taxon>
        <taxon>Pseudomonadota</taxon>
        <taxon>Betaproteobacteria</taxon>
        <taxon>Burkholderiales</taxon>
        <taxon>Sphaerotilaceae</taxon>
        <taxon>Roseateles</taxon>
    </lineage>
</organism>
<keyword evidence="11" id="KW-0067">ATP-binding</keyword>
<evidence type="ECO:0000313" key="20">
    <source>
        <dbReference type="Proteomes" id="UP000235916"/>
    </source>
</evidence>
<reference evidence="19 20" key="1">
    <citation type="submission" date="2018-01" db="EMBL/GenBank/DDBJ databases">
        <title>Draft genome sequence of Paucibacter aquatile CR182 isolated from freshwater of the Nakdong River.</title>
        <authorList>
            <person name="Choi A."/>
            <person name="Chung E.J."/>
        </authorList>
    </citation>
    <scope>NUCLEOTIDE SEQUENCE [LARGE SCALE GENOMIC DNA]</scope>
    <source>
        <strain evidence="19 20">CR182</strain>
    </source>
</reference>
<dbReference type="GO" id="GO:0000155">
    <property type="term" value="F:phosphorelay sensor kinase activity"/>
    <property type="evidence" value="ECO:0007669"/>
    <property type="project" value="InterPro"/>
</dbReference>
<dbReference type="Gene3D" id="3.30.565.10">
    <property type="entry name" value="Histidine kinase-like ATPase, C-terminal domain"/>
    <property type="match status" value="1"/>
</dbReference>
<dbReference type="Pfam" id="PF00512">
    <property type="entry name" value="HisKA"/>
    <property type="match status" value="1"/>
</dbReference>
<accession>A0A2N8KTW2</accession>
<gene>
    <name evidence="19" type="ORF">C1O66_04655</name>
</gene>
<dbReference type="RefSeq" id="WP_102766821.1">
    <property type="nucleotide sequence ID" value="NZ_POSP01000003.1"/>
</dbReference>
<evidence type="ECO:0000256" key="14">
    <source>
        <dbReference type="ARBA" id="ARBA00023136"/>
    </source>
</evidence>
<evidence type="ECO:0000256" key="4">
    <source>
        <dbReference type="ARBA" id="ARBA00022475"/>
    </source>
</evidence>
<evidence type="ECO:0000256" key="13">
    <source>
        <dbReference type="ARBA" id="ARBA00023012"/>
    </source>
</evidence>
<proteinExistence type="predicted"/>
<feature type="coiled-coil region" evidence="16">
    <location>
        <begin position="364"/>
        <end position="398"/>
    </location>
</feature>
<dbReference type="CDD" id="cd00082">
    <property type="entry name" value="HisKA"/>
    <property type="match status" value="1"/>
</dbReference>
<evidence type="ECO:0000256" key="17">
    <source>
        <dbReference type="SAM" id="MobiDB-lite"/>
    </source>
</evidence>
<evidence type="ECO:0000256" key="2">
    <source>
        <dbReference type="ARBA" id="ARBA00004429"/>
    </source>
</evidence>
<keyword evidence="14" id="KW-0472">Membrane</keyword>
<dbReference type="OrthoDB" id="9772100at2"/>
<keyword evidence="8" id="KW-0812">Transmembrane</keyword>
<evidence type="ECO:0000256" key="8">
    <source>
        <dbReference type="ARBA" id="ARBA00022692"/>
    </source>
</evidence>
<dbReference type="InterPro" id="IPR003661">
    <property type="entry name" value="HisK_dim/P_dom"/>
</dbReference>
<keyword evidence="16" id="KW-0175">Coiled coil</keyword>
<comment type="catalytic activity">
    <reaction evidence="1">
        <text>ATP + protein L-histidine = ADP + protein N-phospho-L-histidine.</text>
        <dbReference type="EC" id="2.7.13.3"/>
    </reaction>
</comment>
<dbReference type="InterPro" id="IPR036097">
    <property type="entry name" value="HisK_dim/P_sf"/>
</dbReference>
<evidence type="ECO:0000256" key="11">
    <source>
        <dbReference type="ARBA" id="ARBA00022840"/>
    </source>
</evidence>
<dbReference type="Proteomes" id="UP000235916">
    <property type="component" value="Unassembled WGS sequence"/>
</dbReference>
<name>A0A2N8KTW2_9BURK</name>
<dbReference type="SMART" id="SM00387">
    <property type="entry name" value="HATPase_c"/>
    <property type="match status" value="1"/>
</dbReference>
<keyword evidence="4" id="KW-1003">Cell membrane</keyword>
<evidence type="ECO:0000256" key="10">
    <source>
        <dbReference type="ARBA" id="ARBA00022777"/>
    </source>
</evidence>
<dbReference type="InterPro" id="IPR005467">
    <property type="entry name" value="His_kinase_dom"/>
</dbReference>
<evidence type="ECO:0000256" key="15">
    <source>
        <dbReference type="ARBA" id="ARBA00073143"/>
    </source>
</evidence>
<comment type="caution">
    <text evidence="19">The sequence shown here is derived from an EMBL/GenBank/DDBJ whole genome shotgun (WGS) entry which is preliminary data.</text>
</comment>
<dbReference type="EMBL" id="POSP01000003">
    <property type="protein sequence ID" value="PND36899.1"/>
    <property type="molecule type" value="Genomic_DNA"/>
</dbReference>
<dbReference type="Gene3D" id="1.10.287.130">
    <property type="match status" value="1"/>
</dbReference>
<evidence type="ECO:0000256" key="7">
    <source>
        <dbReference type="ARBA" id="ARBA00022679"/>
    </source>
</evidence>
<feature type="domain" description="Histidine kinase" evidence="18">
    <location>
        <begin position="414"/>
        <end position="651"/>
    </location>
</feature>
<dbReference type="InterPro" id="IPR003594">
    <property type="entry name" value="HATPase_dom"/>
</dbReference>
<evidence type="ECO:0000256" key="1">
    <source>
        <dbReference type="ARBA" id="ARBA00000085"/>
    </source>
</evidence>
<dbReference type="SUPFAM" id="SSF47384">
    <property type="entry name" value="Homodimeric domain of signal transducing histidine kinase"/>
    <property type="match status" value="1"/>
</dbReference>
<dbReference type="InterPro" id="IPR004358">
    <property type="entry name" value="Sig_transdc_His_kin-like_C"/>
</dbReference>
<dbReference type="InterPro" id="IPR036890">
    <property type="entry name" value="HATPase_C_sf"/>
</dbReference>
<dbReference type="FunFam" id="1.10.287.130:FF:000049">
    <property type="entry name" value="C4-dicarboxylate transport sensor protein DctB"/>
    <property type="match status" value="1"/>
</dbReference>
<dbReference type="AlphaFoldDB" id="A0A2N8KTW2"/>
<evidence type="ECO:0000256" key="6">
    <source>
        <dbReference type="ARBA" id="ARBA00022553"/>
    </source>
</evidence>
<dbReference type="PROSITE" id="PS50109">
    <property type="entry name" value="HIS_KIN"/>
    <property type="match status" value="1"/>
</dbReference>
<dbReference type="InterPro" id="IPR017055">
    <property type="entry name" value="Sig_transdc_His_kinase_DctB"/>
</dbReference>